<dbReference type="InterPro" id="IPR006175">
    <property type="entry name" value="YjgF/YER057c/UK114"/>
</dbReference>
<dbReference type="PANTHER" id="PTHR11803:SF58">
    <property type="entry name" value="PROTEIN HMF1-RELATED"/>
    <property type="match status" value="1"/>
</dbReference>
<feature type="region of interest" description="Disordered" evidence="2">
    <location>
        <begin position="14"/>
        <end position="50"/>
    </location>
</feature>
<organism evidence="3 4">
    <name type="scientific">Pyxidicoccus parkwayensis</name>
    <dbReference type="NCBI Taxonomy" id="2813578"/>
    <lineage>
        <taxon>Bacteria</taxon>
        <taxon>Pseudomonadati</taxon>
        <taxon>Myxococcota</taxon>
        <taxon>Myxococcia</taxon>
        <taxon>Myxococcales</taxon>
        <taxon>Cystobacterineae</taxon>
        <taxon>Myxococcaceae</taxon>
        <taxon>Pyxidicoccus</taxon>
    </lineage>
</organism>
<dbReference type="Gene3D" id="3.30.1330.40">
    <property type="entry name" value="RutC-like"/>
    <property type="match status" value="1"/>
</dbReference>
<dbReference type="SUPFAM" id="SSF55298">
    <property type="entry name" value="YjgF-like"/>
    <property type="match status" value="1"/>
</dbReference>
<proteinExistence type="inferred from homology"/>
<evidence type="ECO:0000313" key="3">
    <source>
        <dbReference type="EMBL" id="QSQ25683.1"/>
    </source>
</evidence>
<name>A0ABX7P5G2_9BACT</name>
<comment type="similarity">
    <text evidence="1">Belongs to the RutC family.</text>
</comment>
<gene>
    <name evidence="3" type="ORF">JY651_12435</name>
</gene>
<evidence type="ECO:0000313" key="4">
    <source>
        <dbReference type="Proteomes" id="UP000662747"/>
    </source>
</evidence>
<protein>
    <submittedName>
        <fullName evidence="3">RidA family protein</fullName>
    </submittedName>
</protein>
<dbReference type="PANTHER" id="PTHR11803">
    <property type="entry name" value="2-IMINOBUTANOATE/2-IMINOPROPANOATE DEAMINASE RIDA"/>
    <property type="match status" value="1"/>
</dbReference>
<accession>A0ABX7P5G2</accession>
<keyword evidence="4" id="KW-1185">Reference proteome</keyword>
<reference evidence="3 4" key="1">
    <citation type="submission" date="2021-02" db="EMBL/GenBank/DDBJ databases">
        <title>De Novo genome assembly of isolated myxobacteria.</title>
        <authorList>
            <person name="Stevens D.C."/>
        </authorList>
    </citation>
    <scope>NUCLEOTIDE SEQUENCE [LARGE SCALE GENOMIC DNA]</scope>
    <source>
        <strain evidence="4">SCPEA02</strain>
    </source>
</reference>
<sequence length="165" mass="17404">MALCLATGCATSSRMASAAEPPSRPTEISPASPVGRRINPPQLPRPNGYSHVVEVHTGRTVYISGQVPLDAGGNVIGAGDFRAQTEQVFANLSAALSAVGANYGHVVKLTIFVTQLTPETLTALREVRDRHIDAAHGPASSLVEVSRLFRPELLVEMEAVAVIPD</sequence>
<dbReference type="InterPro" id="IPR035959">
    <property type="entry name" value="RutC-like_sf"/>
</dbReference>
<dbReference type="RefSeq" id="WP_206727236.1">
    <property type="nucleotide sequence ID" value="NZ_CP071090.1"/>
</dbReference>
<evidence type="ECO:0000256" key="1">
    <source>
        <dbReference type="ARBA" id="ARBA00010552"/>
    </source>
</evidence>
<dbReference type="Pfam" id="PF01042">
    <property type="entry name" value="Ribonuc_L-PSP"/>
    <property type="match status" value="1"/>
</dbReference>
<dbReference type="CDD" id="cd00448">
    <property type="entry name" value="YjgF_YER057c_UK114_family"/>
    <property type="match status" value="1"/>
</dbReference>
<evidence type="ECO:0000256" key="2">
    <source>
        <dbReference type="SAM" id="MobiDB-lite"/>
    </source>
</evidence>
<dbReference type="EMBL" id="CP071090">
    <property type="protein sequence ID" value="QSQ25683.1"/>
    <property type="molecule type" value="Genomic_DNA"/>
</dbReference>
<dbReference type="Proteomes" id="UP000662747">
    <property type="component" value="Chromosome"/>
</dbReference>